<dbReference type="UniPathway" id="UPA00219"/>
<evidence type="ECO:0000256" key="6">
    <source>
        <dbReference type="PROSITE-ProRule" id="PRU01373"/>
    </source>
</evidence>
<dbReference type="PANTHER" id="PTHR30582:SF33">
    <property type="entry name" value="EXPORTED PROTEIN"/>
    <property type="match status" value="1"/>
</dbReference>
<evidence type="ECO:0000256" key="1">
    <source>
        <dbReference type="ARBA" id="ARBA00004752"/>
    </source>
</evidence>
<feature type="active site" description="Nucleophile" evidence="6">
    <location>
        <position position="224"/>
    </location>
</feature>
<sequence length="249" mass="28055">MLQHQVTVTTYKTNWHFKASDYLDTITQVKRGKYYFDSTKLTTKINQLANKVDTLGKSYQMKVHSGETKTVQGGTYGWQITQAALAKKIMSNLKHKTNSMINLKNYVSGLGYGKPKVNSNRVEIDLKNLMEYVYVDGKVKVKTPVMSGTVTGGNKTPQGTFYVLYKQRHATLRGNNNDGSKYASPVNYWVPITSDGVGLHDSPWQPANVYGNPSYRSKYHSHGCLNNPPSIMGKVFANVYVNEQVIIYY</sequence>
<feature type="domain" description="L,D-TPase catalytic" evidence="7">
    <location>
        <begin position="120"/>
        <end position="248"/>
    </location>
</feature>
<evidence type="ECO:0000256" key="4">
    <source>
        <dbReference type="ARBA" id="ARBA00022984"/>
    </source>
</evidence>
<evidence type="ECO:0000256" key="3">
    <source>
        <dbReference type="ARBA" id="ARBA00022960"/>
    </source>
</evidence>
<reference evidence="8 9" key="1">
    <citation type="submission" date="2017-11" db="EMBL/GenBank/DDBJ databases">
        <title>Draft Genome Sequence of Lactobacillus curieae NBRC 111893 isolated from Koso, a Japanese sugar-Vegetable Fermented Beverage.</title>
        <authorList>
            <person name="Chiou T.Y."/>
            <person name="Oshima K."/>
            <person name="Suda W."/>
            <person name="Hattori M."/>
            <person name="Takahashi T."/>
        </authorList>
    </citation>
    <scope>NUCLEOTIDE SEQUENCE [LARGE SCALE GENOMIC DNA]</scope>
    <source>
        <strain evidence="8 9">NBRC111893</strain>
    </source>
</reference>
<gene>
    <name evidence="8" type="ORF">NBRC111893_2037</name>
</gene>
<keyword evidence="9" id="KW-1185">Reference proteome</keyword>
<comment type="pathway">
    <text evidence="1 6">Cell wall biogenesis; peptidoglycan biosynthesis.</text>
</comment>
<dbReference type="PANTHER" id="PTHR30582">
    <property type="entry name" value="L,D-TRANSPEPTIDASE"/>
    <property type="match status" value="1"/>
</dbReference>
<name>A0A401FNV2_9LACO</name>
<organism evidence="8 9">
    <name type="scientific">Lentilactobacillus kosonis</name>
    <dbReference type="NCBI Taxonomy" id="2810561"/>
    <lineage>
        <taxon>Bacteria</taxon>
        <taxon>Bacillati</taxon>
        <taxon>Bacillota</taxon>
        <taxon>Bacilli</taxon>
        <taxon>Lactobacillales</taxon>
        <taxon>Lactobacillaceae</taxon>
        <taxon>Lentilactobacillus</taxon>
    </lineage>
</organism>
<dbReference type="Gene3D" id="2.40.440.10">
    <property type="entry name" value="L,D-transpeptidase catalytic domain-like"/>
    <property type="match status" value="1"/>
</dbReference>
<dbReference type="InterPro" id="IPR050979">
    <property type="entry name" value="LD-transpeptidase"/>
</dbReference>
<proteinExistence type="predicted"/>
<evidence type="ECO:0000259" key="7">
    <source>
        <dbReference type="PROSITE" id="PS52029"/>
    </source>
</evidence>
<keyword evidence="2" id="KW-0808">Transferase</keyword>
<dbReference type="Gene3D" id="3.10.20.800">
    <property type="match status" value="1"/>
</dbReference>
<dbReference type="Pfam" id="PF12229">
    <property type="entry name" value="PG_binding_4"/>
    <property type="match status" value="1"/>
</dbReference>
<dbReference type="Pfam" id="PF03734">
    <property type="entry name" value="YkuD"/>
    <property type="match status" value="1"/>
</dbReference>
<keyword evidence="3 6" id="KW-0133">Cell shape</keyword>
<dbReference type="GO" id="GO:0016740">
    <property type="term" value="F:transferase activity"/>
    <property type="evidence" value="ECO:0007669"/>
    <property type="project" value="UniProtKB-KW"/>
</dbReference>
<dbReference type="PROSITE" id="PS52029">
    <property type="entry name" value="LD_TPASE"/>
    <property type="match status" value="1"/>
</dbReference>
<dbReference type="GO" id="GO:0008360">
    <property type="term" value="P:regulation of cell shape"/>
    <property type="evidence" value="ECO:0007669"/>
    <property type="project" value="UniProtKB-UniRule"/>
</dbReference>
<evidence type="ECO:0000256" key="2">
    <source>
        <dbReference type="ARBA" id="ARBA00022679"/>
    </source>
</evidence>
<keyword evidence="5 6" id="KW-0961">Cell wall biogenesis/degradation</keyword>
<dbReference type="RefSeq" id="WP_230402962.1">
    <property type="nucleotide sequence ID" value="NZ_BEXA01000004.1"/>
</dbReference>
<evidence type="ECO:0000313" key="9">
    <source>
        <dbReference type="Proteomes" id="UP000286974"/>
    </source>
</evidence>
<evidence type="ECO:0000256" key="5">
    <source>
        <dbReference type="ARBA" id="ARBA00023316"/>
    </source>
</evidence>
<feature type="active site" description="Proton donor/acceptor" evidence="6">
    <location>
        <position position="200"/>
    </location>
</feature>
<accession>A0A401FNV2</accession>
<dbReference type="SUPFAM" id="SSF143985">
    <property type="entry name" value="L,D-transpeptidase pre-catalytic domain-like"/>
    <property type="match status" value="1"/>
</dbReference>
<dbReference type="CDD" id="cd16913">
    <property type="entry name" value="YkuD_like"/>
    <property type="match status" value="1"/>
</dbReference>
<protein>
    <submittedName>
        <fullName evidence="8">ErfK/YbiS/YcfS/YnhG family protein, putative</fullName>
    </submittedName>
</protein>
<dbReference type="InterPro" id="IPR022029">
    <property type="entry name" value="YoaR-like_PG-bd"/>
</dbReference>
<dbReference type="EMBL" id="BEXA01000004">
    <property type="protein sequence ID" value="GAY73891.1"/>
    <property type="molecule type" value="Genomic_DNA"/>
</dbReference>
<dbReference type="GO" id="GO:0018104">
    <property type="term" value="P:peptidoglycan-protein cross-linking"/>
    <property type="evidence" value="ECO:0007669"/>
    <property type="project" value="TreeGrafter"/>
</dbReference>
<dbReference type="GO" id="GO:0071555">
    <property type="term" value="P:cell wall organization"/>
    <property type="evidence" value="ECO:0007669"/>
    <property type="project" value="UniProtKB-UniRule"/>
</dbReference>
<dbReference type="SUPFAM" id="SSF141523">
    <property type="entry name" value="L,D-transpeptidase catalytic domain-like"/>
    <property type="match status" value="1"/>
</dbReference>
<dbReference type="InterPro" id="IPR038063">
    <property type="entry name" value="Transpep_catalytic_dom"/>
</dbReference>
<dbReference type="GO" id="GO:0005576">
    <property type="term" value="C:extracellular region"/>
    <property type="evidence" value="ECO:0007669"/>
    <property type="project" value="TreeGrafter"/>
</dbReference>
<dbReference type="GO" id="GO:0071972">
    <property type="term" value="F:peptidoglycan L,D-transpeptidase activity"/>
    <property type="evidence" value="ECO:0007669"/>
    <property type="project" value="TreeGrafter"/>
</dbReference>
<evidence type="ECO:0000313" key="8">
    <source>
        <dbReference type="EMBL" id="GAY73891.1"/>
    </source>
</evidence>
<keyword evidence="4 6" id="KW-0573">Peptidoglycan synthesis</keyword>
<dbReference type="Proteomes" id="UP000286974">
    <property type="component" value="Unassembled WGS sequence"/>
</dbReference>
<comment type="caution">
    <text evidence="8">The sequence shown here is derived from an EMBL/GenBank/DDBJ whole genome shotgun (WGS) entry which is preliminary data.</text>
</comment>
<dbReference type="InterPro" id="IPR038054">
    <property type="entry name" value="LD_TPept-like_central_sf"/>
</dbReference>
<dbReference type="AlphaFoldDB" id="A0A401FNV2"/>
<dbReference type="InterPro" id="IPR005490">
    <property type="entry name" value="LD_TPept_cat_dom"/>
</dbReference>